<evidence type="ECO:0000256" key="1">
    <source>
        <dbReference type="SAM" id="MobiDB-lite"/>
    </source>
</evidence>
<name>A0A7S4EV14_CHRCT</name>
<feature type="region of interest" description="Disordered" evidence="1">
    <location>
        <begin position="816"/>
        <end position="844"/>
    </location>
</feature>
<feature type="region of interest" description="Disordered" evidence="1">
    <location>
        <begin position="47"/>
        <end position="73"/>
    </location>
</feature>
<evidence type="ECO:0000256" key="2">
    <source>
        <dbReference type="SAM" id="SignalP"/>
    </source>
</evidence>
<proteinExistence type="predicted"/>
<feature type="chain" id="PRO_5031193890" evidence="2">
    <location>
        <begin position="21"/>
        <end position="844"/>
    </location>
</feature>
<gene>
    <name evidence="3" type="ORF">PCAR00345_LOCUS6228</name>
</gene>
<dbReference type="EMBL" id="HBIZ01010541">
    <property type="protein sequence ID" value="CAE0753641.1"/>
    <property type="molecule type" value="Transcribed_RNA"/>
</dbReference>
<organism evidence="3">
    <name type="scientific">Chrysotila carterae</name>
    <name type="common">Marine alga</name>
    <name type="synonym">Syracosphaera carterae</name>
    <dbReference type="NCBI Taxonomy" id="13221"/>
    <lineage>
        <taxon>Eukaryota</taxon>
        <taxon>Haptista</taxon>
        <taxon>Haptophyta</taxon>
        <taxon>Prymnesiophyceae</taxon>
        <taxon>Isochrysidales</taxon>
        <taxon>Isochrysidaceae</taxon>
        <taxon>Chrysotila</taxon>
    </lineage>
</organism>
<reference evidence="3" key="1">
    <citation type="submission" date="2021-01" db="EMBL/GenBank/DDBJ databases">
        <authorList>
            <person name="Corre E."/>
            <person name="Pelletier E."/>
            <person name="Niang G."/>
            <person name="Scheremetjew M."/>
            <person name="Finn R."/>
            <person name="Kale V."/>
            <person name="Holt S."/>
            <person name="Cochrane G."/>
            <person name="Meng A."/>
            <person name="Brown T."/>
            <person name="Cohen L."/>
        </authorList>
    </citation>
    <scope>NUCLEOTIDE SEQUENCE</scope>
    <source>
        <strain evidence="3">CCMP645</strain>
    </source>
</reference>
<protein>
    <submittedName>
        <fullName evidence="3">Uncharacterized protein</fullName>
    </submittedName>
</protein>
<evidence type="ECO:0000313" key="3">
    <source>
        <dbReference type="EMBL" id="CAE0753641.1"/>
    </source>
</evidence>
<keyword evidence="2" id="KW-0732">Signal</keyword>
<accession>A0A7S4EV14</accession>
<dbReference type="AlphaFoldDB" id="A0A7S4EV14"/>
<sequence length="844" mass="95133">MTCTALLSVFLACQLRVGAGLLHSSIRPLGTAITVVQFDRRSCRPCATASHDNGAGGKSTLQNGPGATTTTAFPAWPQRTDRRDLEAALQAFQHTVTSVPLKASASSEGWREWSDGGFAAHKFIASKLTRFTYVPVLSCLRDLIVNCQRNFPDLYAVLKFVPKKNGLNPLLALLEDGQADAVRLETLRPREVRRRLDDLLRALEQSWLLFNCYLTLPNAALREDMLWAARTVVEKVKTDQRTRAIELLCLVLYFRGARAYHLVGGQEKRFRLRGGFEKNFGLDSWHPKPTNARMVWQRCRMVYPFLEASYRAWLGVAGQEISAKDEAAIAGLLDRIARASPEEKLINSLLYWLMDMCYKVALTGEKVNRWEAEPFMARRPAVEEKLVGEIASIGHLLQLLARCESRTKPGALALGSDLLLQAKKIEATSSLLSTIRSSCADACPTVVFEYEDGLSVPGLTLERLEEMEFEALGALLDLDMEAVAKNADHVRNTIAEWRNPELLFRYLDDNRQDPRMEALIIRWLRSIFGLSNETLRMIRRESPQNVRHLLQVPQDVLLRWYSDECPGTSRCRTLFMVGEDAGSCLRIISNEGSRYNRALMGYVLQSHVRALVVTDTVGRVMVRSLIRILIRSDTLTPVIFCDPMFFTSGYSKDLQRELLSQARDLQEHMQLPVVHAGSVLPVLNDGALAEGFRELPERSGASRIRQQGYVRPVKALDYDVIWVDLLELDGVAPYTYSEELPYDDLLSQHVSGVLERSEEYPCLVIAALPRADSPSADRYAQERQGETAWTMHLRDGPDDQPELPLVVQAQLQRRAHVSHQFNPNARQDDQDFLPPNYSPPSLDE</sequence>
<feature type="signal peptide" evidence="2">
    <location>
        <begin position="1"/>
        <end position="20"/>
    </location>
</feature>